<dbReference type="HOGENOM" id="CLU_2774582_0_0_0"/>
<protein>
    <submittedName>
        <fullName evidence="2">Uncharacterized protein</fullName>
    </submittedName>
</protein>
<evidence type="ECO:0000313" key="2">
    <source>
        <dbReference type="EMBL" id="AEH44184.1"/>
    </source>
</evidence>
<dbReference type="AlphaFoldDB" id="F8A9Y3"/>
<feature type="signal peptide" evidence="1">
    <location>
        <begin position="1"/>
        <end position="24"/>
    </location>
</feature>
<gene>
    <name evidence="2" type="ordered locus">Thein_0300</name>
</gene>
<dbReference type="EMBL" id="CP002683">
    <property type="protein sequence ID" value="AEH44184.1"/>
    <property type="molecule type" value="Genomic_DNA"/>
</dbReference>
<dbReference type="NCBIfam" id="NF040942">
    <property type="entry name" value="hypo_ExtJ"/>
    <property type="match status" value="1"/>
</dbReference>
<dbReference type="STRING" id="667014.Thein_0300"/>
<reference evidence="3" key="1">
    <citation type="submission" date="2011-04" db="EMBL/GenBank/DDBJ databases">
        <title>The complete genome of Thermodesulfatator indicus DSM 15286.</title>
        <authorList>
            <person name="Lucas S."/>
            <person name="Copeland A."/>
            <person name="Lapidus A."/>
            <person name="Bruce D."/>
            <person name="Goodwin L."/>
            <person name="Pitluck S."/>
            <person name="Peters L."/>
            <person name="Kyrpides N."/>
            <person name="Mavromatis K."/>
            <person name="Pagani I."/>
            <person name="Ivanova N."/>
            <person name="Saunders L."/>
            <person name="Detter J.C."/>
            <person name="Tapia R."/>
            <person name="Han C."/>
            <person name="Land M."/>
            <person name="Hauser L."/>
            <person name="Markowitz V."/>
            <person name="Cheng J.-F."/>
            <person name="Hugenholtz P."/>
            <person name="Woyke T."/>
            <person name="Wu D."/>
            <person name="Spring S."/>
            <person name="Schroeder M."/>
            <person name="Brambilla E."/>
            <person name="Klenk H.-P."/>
            <person name="Eisen J.A."/>
        </authorList>
    </citation>
    <scope>NUCLEOTIDE SEQUENCE [LARGE SCALE GENOMIC DNA]</scope>
    <source>
        <strain evidence="3">DSM 15286 / JCM 11887 / CIR29812</strain>
    </source>
</reference>
<dbReference type="InParanoid" id="F8A9Y3"/>
<dbReference type="Proteomes" id="UP000006793">
    <property type="component" value="Chromosome"/>
</dbReference>
<dbReference type="PaxDb" id="667014-Thein_0300"/>
<keyword evidence="3" id="KW-1185">Reference proteome</keyword>
<keyword evidence="1" id="KW-0732">Signal</keyword>
<sequence>MKKKLMALIMAVSFIGASSGSVLAAKSCKGIVKEFDGKVMVIKIEGKCKVEPGTKVKIKPKKKAAIEGC</sequence>
<organism evidence="2 3">
    <name type="scientific">Thermodesulfatator indicus (strain DSM 15286 / JCM 11887 / CIR29812)</name>
    <dbReference type="NCBI Taxonomy" id="667014"/>
    <lineage>
        <taxon>Bacteria</taxon>
        <taxon>Pseudomonadati</taxon>
        <taxon>Thermodesulfobacteriota</taxon>
        <taxon>Thermodesulfobacteria</taxon>
        <taxon>Thermodesulfobacteriales</taxon>
        <taxon>Thermodesulfatatoraceae</taxon>
        <taxon>Thermodesulfatator</taxon>
    </lineage>
</organism>
<dbReference type="RefSeq" id="WP_013906930.1">
    <property type="nucleotide sequence ID" value="NC_015681.1"/>
</dbReference>
<dbReference type="OrthoDB" id="9814293at2"/>
<feature type="chain" id="PRO_5003367229" evidence="1">
    <location>
        <begin position="25"/>
        <end position="69"/>
    </location>
</feature>
<dbReference type="eggNOG" id="ENOG5032GV7">
    <property type="taxonomic scope" value="Bacteria"/>
</dbReference>
<proteinExistence type="predicted"/>
<evidence type="ECO:0000313" key="3">
    <source>
        <dbReference type="Proteomes" id="UP000006793"/>
    </source>
</evidence>
<dbReference type="KEGG" id="tid:Thein_0300"/>
<reference evidence="2 3" key="2">
    <citation type="journal article" date="2012" name="Stand. Genomic Sci.">
        <title>Complete genome sequence of the thermophilic sulfate-reducing ocean bacterium Thermodesulfatator indicus type strain (CIR29812(T)).</title>
        <authorList>
            <person name="Anderson I."/>
            <person name="Saunders E."/>
            <person name="Lapidus A."/>
            <person name="Nolan M."/>
            <person name="Lucas S."/>
            <person name="Tice H."/>
            <person name="Del Rio T.G."/>
            <person name="Cheng J.F."/>
            <person name="Han C."/>
            <person name="Tapia R."/>
            <person name="Goodwin L.A."/>
            <person name="Pitluck S."/>
            <person name="Liolios K."/>
            <person name="Mavromatis K."/>
            <person name="Pagani I."/>
            <person name="Ivanova N."/>
            <person name="Mikhailova N."/>
            <person name="Pati A."/>
            <person name="Chen A."/>
            <person name="Palaniappan K."/>
            <person name="Land M."/>
            <person name="Hauser L."/>
            <person name="Jeffries C.D."/>
            <person name="Chang Y.J."/>
            <person name="Brambilla E.M."/>
            <person name="Rohde M."/>
            <person name="Spring S."/>
            <person name="Goker M."/>
            <person name="Detter J.C."/>
            <person name="Woyke T."/>
            <person name="Bristow J."/>
            <person name="Eisen J.A."/>
            <person name="Markowitz V."/>
            <person name="Hugenholtz P."/>
            <person name="Kyrpides N.C."/>
            <person name="Klenk H.P."/>
        </authorList>
    </citation>
    <scope>NUCLEOTIDE SEQUENCE [LARGE SCALE GENOMIC DNA]</scope>
    <source>
        <strain evidence="3">DSM 15286 / JCM 11887 / CIR29812</strain>
    </source>
</reference>
<name>F8A9Y3_THEID</name>
<evidence type="ECO:0000256" key="1">
    <source>
        <dbReference type="SAM" id="SignalP"/>
    </source>
</evidence>
<accession>F8A9Y3</accession>